<reference evidence="1" key="2">
    <citation type="journal article" date="2015" name="Data Brief">
        <title>Shoot transcriptome of the giant reed, Arundo donax.</title>
        <authorList>
            <person name="Barrero R.A."/>
            <person name="Guerrero F.D."/>
            <person name="Moolhuijzen P."/>
            <person name="Goolsby J.A."/>
            <person name="Tidwell J."/>
            <person name="Bellgard S.E."/>
            <person name="Bellgard M.I."/>
        </authorList>
    </citation>
    <scope>NUCLEOTIDE SEQUENCE</scope>
    <source>
        <tissue evidence="1">Shoot tissue taken approximately 20 cm above the soil surface</tissue>
    </source>
</reference>
<dbReference type="EMBL" id="GBRH01172396">
    <property type="protein sequence ID" value="JAE25500.1"/>
    <property type="molecule type" value="Transcribed_RNA"/>
</dbReference>
<sequence>MTSHAQIRRWLRTPSQLTNHQPASISNNSVQNKHLKLCAFSGLQICSHSMSTAATLLLVTTILECFLSFILHA</sequence>
<protein>
    <submittedName>
        <fullName evidence="1">Uncharacterized protein</fullName>
    </submittedName>
</protein>
<dbReference type="AlphaFoldDB" id="A0A0A9GK58"/>
<name>A0A0A9GK58_ARUDO</name>
<accession>A0A0A9GK58</accession>
<reference evidence="1" key="1">
    <citation type="submission" date="2014-09" db="EMBL/GenBank/DDBJ databases">
        <authorList>
            <person name="Magalhaes I.L.F."/>
            <person name="Oliveira U."/>
            <person name="Santos F.R."/>
            <person name="Vidigal T.H.D.A."/>
            <person name="Brescovit A.D."/>
            <person name="Santos A.J."/>
        </authorList>
    </citation>
    <scope>NUCLEOTIDE SEQUENCE</scope>
    <source>
        <tissue evidence="1">Shoot tissue taken approximately 20 cm above the soil surface</tissue>
    </source>
</reference>
<evidence type="ECO:0000313" key="1">
    <source>
        <dbReference type="EMBL" id="JAE25500.1"/>
    </source>
</evidence>
<proteinExistence type="predicted"/>
<organism evidence="1">
    <name type="scientific">Arundo donax</name>
    <name type="common">Giant reed</name>
    <name type="synonym">Donax arundinaceus</name>
    <dbReference type="NCBI Taxonomy" id="35708"/>
    <lineage>
        <taxon>Eukaryota</taxon>
        <taxon>Viridiplantae</taxon>
        <taxon>Streptophyta</taxon>
        <taxon>Embryophyta</taxon>
        <taxon>Tracheophyta</taxon>
        <taxon>Spermatophyta</taxon>
        <taxon>Magnoliopsida</taxon>
        <taxon>Liliopsida</taxon>
        <taxon>Poales</taxon>
        <taxon>Poaceae</taxon>
        <taxon>PACMAD clade</taxon>
        <taxon>Arundinoideae</taxon>
        <taxon>Arundineae</taxon>
        <taxon>Arundo</taxon>
    </lineage>
</organism>